<evidence type="ECO:0000256" key="6">
    <source>
        <dbReference type="ARBA" id="ARBA00023136"/>
    </source>
</evidence>
<evidence type="ECO:0000256" key="3">
    <source>
        <dbReference type="ARBA" id="ARBA00022448"/>
    </source>
</evidence>
<keyword evidence="6" id="KW-0472">Membrane</keyword>
<dbReference type="EMBL" id="BMIA01000001">
    <property type="protein sequence ID" value="GGH24686.1"/>
    <property type="molecule type" value="Genomic_DNA"/>
</dbReference>
<dbReference type="RefSeq" id="WP_188928944.1">
    <property type="nucleotide sequence ID" value="NZ_BMIA01000001.1"/>
</dbReference>
<comment type="similarity">
    <text evidence="2">Belongs to the outer membrane factor (OMF) (TC 1.B.17) family.</text>
</comment>
<evidence type="ECO:0000256" key="2">
    <source>
        <dbReference type="ARBA" id="ARBA00007613"/>
    </source>
</evidence>
<keyword evidence="5" id="KW-0812">Transmembrane</keyword>
<comment type="caution">
    <text evidence="9">The sequence shown here is derived from an EMBL/GenBank/DDBJ whole genome shotgun (WGS) entry which is preliminary data.</text>
</comment>
<evidence type="ECO:0000256" key="1">
    <source>
        <dbReference type="ARBA" id="ARBA00004442"/>
    </source>
</evidence>
<dbReference type="Proteomes" id="UP000600214">
    <property type="component" value="Unassembled WGS sequence"/>
</dbReference>
<reference evidence="10" key="1">
    <citation type="journal article" date="2019" name="Int. J. Syst. Evol. Microbiol.">
        <title>The Global Catalogue of Microorganisms (GCM) 10K type strain sequencing project: providing services to taxonomists for standard genome sequencing and annotation.</title>
        <authorList>
            <consortium name="The Broad Institute Genomics Platform"/>
            <consortium name="The Broad Institute Genome Sequencing Center for Infectious Disease"/>
            <person name="Wu L."/>
            <person name="Ma J."/>
        </authorList>
    </citation>
    <scope>NUCLEOTIDE SEQUENCE [LARGE SCALE GENOMIC DNA]</scope>
    <source>
        <strain evidence="10">CGMCC 1.15288</strain>
    </source>
</reference>
<keyword evidence="8" id="KW-0732">Signal</keyword>
<accession>A0ABQ1YGM8</accession>
<dbReference type="Gene3D" id="1.20.1600.10">
    <property type="entry name" value="Outer membrane efflux proteins (OEP)"/>
    <property type="match status" value="1"/>
</dbReference>
<evidence type="ECO:0000313" key="9">
    <source>
        <dbReference type="EMBL" id="GGH24686.1"/>
    </source>
</evidence>
<sequence>MICKSKGKFSRLTLIALLLTHLSAFSQKQTLTLPQALQHALQASQTAKKAMLDVENAIYKNQEARGRVMPQLSATGSMNYNPILQLTALPGELAGQPGKTLLIAFGQKWNTGASLALTQNLFDKTVFTGLKAARSSIEYYQLNAALTQEQLIEQVASAYYQVLVERHKISVIDSTIAYTIKVQNVITGQYQNGLIKEIDVDRIGVNVTNLRTQRQQLINSVEQKENQLKYAMGMDILSQINLPAIDLDSIRPSMATFADAGVPEDRTEMMLIKKQEQLLILQKDTYKAANFPVLSFSGNYGYQGLGNTFPLFKGQQHGINWFDYASLGMSLKIPIFNGFTTRAKIRQADVQIRRLQEDISQTSLSLSLESENAKAQVRNSLVILDDQKENIRLARKVFLNTKNNYDNGLATLTDLLEVEKSLTEANNNHAAATLDYKLAEIKLIKAQGNLKSLLNP</sequence>
<evidence type="ECO:0000256" key="8">
    <source>
        <dbReference type="SAM" id="SignalP"/>
    </source>
</evidence>
<comment type="subcellular location">
    <subcellularLocation>
        <location evidence="1">Cell outer membrane</location>
    </subcellularLocation>
</comment>
<keyword evidence="10" id="KW-1185">Reference proteome</keyword>
<organism evidence="9 10">
    <name type="scientific">Dyadobacter endophyticus</name>
    <dbReference type="NCBI Taxonomy" id="1749036"/>
    <lineage>
        <taxon>Bacteria</taxon>
        <taxon>Pseudomonadati</taxon>
        <taxon>Bacteroidota</taxon>
        <taxon>Cytophagia</taxon>
        <taxon>Cytophagales</taxon>
        <taxon>Spirosomataceae</taxon>
        <taxon>Dyadobacter</taxon>
    </lineage>
</organism>
<dbReference type="PANTHER" id="PTHR30026">
    <property type="entry name" value="OUTER MEMBRANE PROTEIN TOLC"/>
    <property type="match status" value="1"/>
</dbReference>
<keyword evidence="3" id="KW-0813">Transport</keyword>
<name>A0ABQ1YGM8_9BACT</name>
<evidence type="ECO:0000256" key="7">
    <source>
        <dbReference type="ARBA" id="ARBA00023237"/>
    </source>
</evidence>
<feature type="chain" id="PRO_5045983392" evidence="8">
    <location>
        <begin position="27"/>
        <end position="456"/>
    </location>
</feature>
<protein>
    <submittedName>
        <fullName evidence="9">Outer membrane protein</fullName>
    </submittedName>
</protein>
<dbReference type="PANTHER" id="PTHR30026:SF20">
    <property type="entry name" value="OUTER MEMBRANE PROTEIN TOLC"/>
    <property type="match status" value="1"/>
</dbReference>
<dbReference type="InterPro" id="IPR051906">
    <property type="entry name" value="TolC-like"/>
</dbReference>
<evidence type="ECO:0000313" key="10">
    <source>
        <dbReference type="Proteomes" id="UP000600214"/>
    </source>
</evidence>
<dbReference type="SUPFAM" id="SSF56954">
    <property type="entry name" value="Outer membrane efflux proteins (OEP)"/>
    <property type="match status" value="1"/>
</dbReference>
<keyword evidence="4" id="KW-1134">Transmembrane beta strand</keyword>
<proteinExistence type="inferred from homology"/>
<keyword evidence="7" id="KW-0998">Cell outer membrane</keyword>
<dbReference type="Pfam" id="PF02321">
    <property type="entry name" value="OEP"/>
    <property type="match status" value="2"/>
</dbReference>
<dbReference type="InterPro" id="IPR003423">
    <property type="entry name" value="OMP_efflux"/>
</dbReference>
<evidence type="ECO:0000256" key="4">
    <source>
        <dbReference type="ARBA" id="ARBA00022452"/>
    </source>
</evidence>
<evidence type="ECO:0000256" key="5">
    <source>
        <dbReference type="ARBA" id="ARBA00022692"/>
    </source>
</evidence>
<gene>
    <name evidence="9" type="ORF">GCM10007423_08340</name>
</gene>
<feature type="signal peptide" evidence="8">
    <location>
        <begin position="1"/>
        <end position="26"/>
    </location>
</feature>